<proteinExistence type="predicted"/>
<protein>
    <submittedName>
        <fullName evidence="2">Uncharacterized protein</fullName>
    </submittedName>
</protein>
<sequence>MRPLQIGFVFGLGTMFGAVMSRGAQRFRCHKAGHHPSSCHPQPRGKEISQGSPQDLPALQKNPRGKKEELGEGGVGGLGTPKEHIKSSAFFVIKVQGFKIIHMWVQESTVMVSSQGNTTSIEASHFNIKIHYPQVIMKAFEVPRIEGEGSCSDNVTLGRRLTKKKGLSKPTCFFLQLLHFRPSHGIILYKGKGVAMVASHTQESETYSHSPFLFYYVLWNHATGDDLLEEEHQDEGERTL</sequence>
<evidence type="ECO:0000256" key="1">
    <source>
        <dbReference type="SAM" id="MobiDB-lite"/>
    </source>
</evidence>
<reference evidence="2 3" key="1">
    <citation type="submission" date="2024-08" db="EMBL/GenBank/DDBJ databases">
        <title>Insights into the chromosomal genome structure of Flemingia macrophylla.</title>
        <authorList>
            <person name="Ding Y."/>
            <person name="Zhao Y."/>
            <person name="Bi W."/>
            <person name="Wu M."/>
            <person name="Zhao G."/>
            <person name="Gong Y."/>
            <person name="Li W."/>
            <person name="Zhang P."/>
        </authorList>
    </citation>
    <scope>NUCLEOTIDE SEQUENCE [LARGE SCALE GENOMIC DNA]</scope>
    <source>
        <strain evidence="2">DYQJB</strain>
        <tissue evidence="2">Leaf</tissue>
    </source>
</reference>
<evidence type="ECO:0000313" key="2">
    <source>
        <dbReference type="EMBL" id="KAL2336481.1"/>
    </source>
</evidence>
<dbReference type="Proteomes" id="UP001603857">
    <property type="component" value="Unassembled WGS sequence"/>
</dbReference>
<gene>
    <name evidence="2" type="ORF">Fmac_010927</name>
</gene>
<organism evidence="2 3">
    <name type="scientific">Flemingia macrophylla</name>
    <dbReference type="NCBI Taxonomy" id="520843"/>
    <lineage>
        <taxon>Eukaryota</taxon>
        <taxon>Viridiplantae</taxon>
        <taxon>Streptophyta</taxon>
        <taxon>Embryophyta</taxon>
        <taxon>Tracheophyta</taxon>
        <taxon>Spermatophyta</taxon>
        <taxon>Magnoliopsida</taxon>
        <taxon>eudicotyledons</taxon>
        <taxon>Gunneridae</taxon>
        <taxon>Pentapetalae</taxon>
        <taxon>rosids</taxon>
        <taxon>fabids</taxon>
        <taxon>Fabales</taxon>
        <taxon>Fabaceae</taxon>
        <taxon>Papilionoideae</taxon>
        <taxon>50 kb inversion clade</taxon>
        <taxon>NPAAA clade</taxon>
        <taxon>indigoferoid/millettioid clade</taxon>
        <taxon>Phaseoleae</taxon>
        <taxon>Flemingia</taxon>
    </lineage>
</organism>
<feature type="region of interest" description="Disordered" evidence="1">
    <location>
        <begin position="31"/>
        <end position="79"/>
    </location>
</feature>
<comment type="caution">
    <text evidence="2">The sequence shown here is derived from an EMBL/GenBank/DDBJ whole genome shotgun (WGS) entry which is preliminary data.</text>
</comment>
<evidence type="ECO:0000313" key="3">
    <source>
        <dbReference type="Proteomes" id="UP001603857"/>
    </source>
</evidence>
<dbReference type="AlphaFoldDB" id="A0ABD1ML92"/>
<keyword evidence="3" id="KW-1185">Reference proteome</keyword>
<dbReference type="EMBL" id="JBGMDY010000004">
    <property type="protein sequence ID" value="KAL2336481.1"/>
    <property type="molecule type" value="Genomic_DNA"/>
</dbReference>
<name>A0ABD1ML92_9FABA</name>
<accession>A0ABD1ML92</accession>